<reference evidence="3" key="1">
    <citation type="submission" date="2022-10" db="EMBL/GenBank/DDBJ databases">
        <title>The complete genomes of actinobacterial strains from the NBC collection.</title>
        <authorList>
            <person name="Joergensen T.S."/>
            <person name="Alvarez Arevalo M."/>
            <person name="Sterndorff E.B."/>
            <person name="Faurdal D."/>
            <person name="Vuksanovic O."/>
            <person name="Mourched A.-S."/>
            <person name="Charusanti P."/>
            <person name="Shaw S."/>
            <person name="Blin K."/>
            <person name="Weber T."/>
        </authorList>
    </citation>
    <scope>NUCLEOTIDE SEQUENCE</scope>
    <source>
        <strain evidence="3">NBC_01393</strain>
    </source>
</reference>
<keyword evidence="3" id="KW-0560">Oxidoreductase</keyword>
<dbReference type="GO" id="GO:0071949">
    <property type="term" value="F:FAD binding"/>
    <property type="evidence" value="ECO:0007669"/>
    <property type="project" value="InterPro"/>
</dbReference>
<dbReference type="InterPro" id="IPR036188">
    <property type="entry name" value="FAD/NAD-bd_sf"/>
</dbReference>
<feature type="region of interest" description="Disordered" evidence="1">
    <location>
        <begin position="438"/>
        <end position="474"/>
    </location>
</feature>
<feature type="compositionally biased region" description="Pro residues" evidence="1">
    <location>
        <begin position="440"/>
        <end position="450"/>
    </location>
</feature>
<dbReference type="Pfam" id="PF01494">
    <property type="entry name" value="FAD_binding_3"/>
    <property type="match status" value="1"/>
</dbReference>
<dbReference type="PANTHER" id="PTHR43422:SF3">
    <property type="entry name" value="THIAMINE THIAZOLE SYNTHASE"/>
    <property type="match status" value="1"/>
</dbReference>
<feature type="compositionally biased region" description="Polar residues" evidence="1">
    <location>
        <begin position="460"/>
        <end position="474"/>
    </location>
</feature>
<protein>
    <submittedName>
        <fullName evidence="3">FAD-dependent monooxygenase</fullName>
    </submittedName>
</protein>
<dbReference type="GO" id="GO:0004497">
    <property type="term" value="F:monooxygenase activity"/>
    <property type="evidence" value="ECO:0007669"/>
    <property type="project" value="UniProtKB-KW"/>
</dbReference>
<dbReference type="Gene3D" id="3.50.50.60">
    <property type="entry name" value="FAD/NAD(P)-binding domain"/>
    <property type="match status" value="1"/>
</dbReference>
<sequence length="474" mass="50109">MSRAVVIGAGLGGVMAAAALSPAVDEVIVLDRDELPDGPEHRKGLPQGRHAHLLMPGGLDAMEELIPKTSIREHLLAAGAREISLSSGMLALSPEGWFHRWRHDSHNMITSSRALLDWAVRTAVVDNTGNVEVRTTHVVDLTGDARRVRGVRVGTAANPEVLDADIVVDASGRGSRILTWLTTLGITGIDEIRVDAGLVNATRIYRTPPGAENFPLTMVQANPYLGEPGRSAVIVPIEGNRWMVSLGGTRGGEPPADPDGFLRYTLDLPHSIVGRLLSGAEPLTDVFVSHSTSNSRRYVEKARDWPDGLVVLGDALATLNPAYGQGMSVAALGAQVLSRQLAQADLSTPGLSRRVQRAAAAVVETAWSIAVSQDSMYPGVRGGRRTAVDRVAGRYTRRLTKAATGSYVAASALWDVTGLKAGPARLLRPGTVLAALSGPSLPPLSEPPLTPRERELLDSLDSTSGEGAVSSTPV</sequence>
<evidence type="ECO:0000259" key="2">
    <source>
        <dbReference type="Pfam" id="PF01494"/>
    </source>
</evidence>
<dbReference type="SUPFAM" id="SSF51905">
    <property type="entry name" value="FAD/NAD(P)-binding domain"/>
    <property type="match status" value="1"/>
</dbReference>
<name>A0AAU3HSP6_9ACTN</name>
<dbReference type="InterPro" id="IPR002938">
    <property type="entry name" value="FAD-bd"/>
</dbReference>
<evidence type="ECO:0000313" key="3">
    <source>
        <dbReference type="EMBL" id="WTZ07179.1"/>
    </source>
</evidence>
<keyword evidence="3" id="KW-0503">Monooxygenase</keyword>
<gene>
    <name evidence="3" type="ORF">OG699_03720</name>
</gene>
<evidence type="ECO:0000256" key="1">
    <source>
        <dbReference type="SAM" id="MobiDB-lite"/>
    </source>
</evidence>
<organism evidence="3">
    <name type="scientific">Streptomyces sp. NBC_01393</name>
    <dbReference type="NCBI Taxonomy" id="2903851"/>
    <lineage>
        <taxon>Bacteria</taxon>
        <taxon>Bacillati</taxon>
        <taxon>Actinomycetota</taxon>
        <taxon>Actinomycetes</taxon>
        <taxon>Kitasatosporales</taxon>
        <taxon>Streptomycetaceae</taxon>
        <taxon>Streptomyces</taxon>
    </lineage>
</organism>
<dbReference type="AlphaFoldDB" id="A0AAU3HSP6"/>
<feature type="domain" description="FAD-binding" evidence="2">
    <location>
        <begin position="4"/>
        <end position="343"/>
    </location>
</feature>
<dbReference type="PANTHER" id="PTHR43422">
    <property type="entry name" value="THIAMINE THIAZOLE SYNTHASE"/>
    <property type="match status" value="1"/>
</dbReference>
<accession>A0AAU3HSP6</accession>
<dbReference type="EMBL" id="CP109546">
    <property type="protein sequence ID" value="WTZ07179.1"/>
    <property type="molecule type" value="Genomic_DNA"/>
</dbReference>
<proteinExistence type="predicted"/>